<feature type="transmembrane region" description="Helical" evidence="2">
    <location>
        <begin position="63"/>
        <end position="81"/>
    </location>
</feature>
<accession>A0AAC9P8K5</accession>
<keyword evidence="2" id="KW-0472">Membrane</keyword>
<evidence type="ECO:0000313" key="4">
    <source>
        <dbReference type="Proteomes" id="UP000182373"/>
    </source>
</evidence>
<dbReference type="Proteomes" id="UP000182373">
    <property type="component" value="Chromosome"/>
</dbReference>
<protein>
    <submittedName>
        <fullName evidence="3">Uncharacterized protein</fullName>
    </submittedName>
</protein>
<feature type="transmembrane region" description="Helical" evidence="2">
    <location>
        <begin position="143"/>
        <end position="164"/>
    </location>
</feature>
<organism evidence="3 4">
    <name type="scientific">Granulibacter bethesdensis</name>
    <dbReference type="NCBI Taxonomy" id="364410"/>
    <lineage>
        <taxon>Bacteria</taxon>
        <taxon>Pseudomonadati</taxon>
        <taxon>Pseudomonadota</taxon>
        <taxon>Alphaproteobacteria</taxon>
        <taxon>Acetobacterales</taxon>
        <taxon>Acetobacteraceae</taxon>
        <taxon>Granulibacter</taxon>
    </lineage>
</organism>
<reference evidence="4" key="1">
    <citation type="submission" date="2016-11" db="EMBL/GenBank/DDBJ databases">
        <title>Comparative genomic and phenotypic analysis of Granulibacter bethesdensis clinical isolates from patients with chronic granulomatous disease.</title>
        <authorList>
            <person name="Zarember K.A."/>
            <person name="Porcella S.F."/>
            <person name="Chu J."/>
            <person name="Ding L."/>
            <person name="Dahlstrom E."/>
            <person name="Barbian K."/>
            <person name="Martens C."/>
            <person name="Sykora L."/>
            <person name="Kramer S."/>
            <person name="Pettinato A.M."/>
            <person name="Hong H."/>
            <person name="Wald G."/>
            <person name="Berg L.J."/>
            <person name="Rogge L.S."/>
            <person name="Greenberg D.E."/>
            <person name="Falcone E.L."/>
            <person name="Neves J.F."/>
            <person name="Simoes M.J."/>
            <person name="Casal M."/>
            <person name="Rodriguez-Lopez F.C."/>
            <person name="Zelazny A."/>
            <person name="Gallin J.I."/>
            <person name="Holland S.M."/>
        </authorList>
    </citation>
    <scope>NUCLEOTIDE SEQUENCE [LARGE SCALE GENOMIC DNA]</scope>
    <source>
        <strain evidence="4">NIH9.1</strain>
    </source>
</reference>
<evidence type="ECO:0000313" key="3">
    <source>
        <dbReference type="EMBL" id="APH54094.1"/>
    </source>
</evidence>
<feature type="transmembrane region" description="Helical" evidence="2">
    <location>
        <begin position="115"/>
        <end position="136"/>
    </location>
</feature>
<gene>
    <name evidence="3" type="ORF">GbCGDNIH9_0842</name>
</gene>
<evidence type="ECO:0000256" key="2">
    <source>
        <dbReference type="SAM" id="Phobius"/>
    </source>
</evidence>
<proteinExistence type="predicted"/>
<evidence type="ECO:0000256" key="1">
    <source>
        <dbReference type="SAM" id="MobiDB-lite"/>
    </source>
</evidence>
<name>A0AAC9P8K5_9PROT</name>
<feature type="region of interest" description="Disordered" evidence="1">
    <location>
        <begin position="1"/>
        <end position="24"/>
    </location>
</feature>
<keyword evidence="2" id="KW-1133">Transmembrane helix</keyword>
<dbReference type="AlphaFoldDB" id="A0AAC9P8K5"/>
<feature type="compositionally biased region" description="Polar residues" evidence="1">
    <location>
        <begin position="1"/>
        <end position="22"/>
    </location>
</feature>
<dbReference type="EMBL" id="CP018191">
    <property type="protein sequence ID" value="APH54094.1"/>
    <property type="molecule type" value="Genomic_DNA"/>
</dbReference>
<keyword evidence="2" id="KW-0812">Transmembrane</keyword>
<sequence length="209" mass="22846">MPCSNGSLTPQDMRNRSGNTDGSHGGVMTAMIPAFREWPGPVRWQCLMKLAHKRVDWTMDNRSLMIVWFVGALIALTIYVLDPGNLFVMLAELVENVQSRIMDLLAMLGVRLENLIRALAIALYFVFVVLGVLALRSGVKAKAALLVVSGVFFMLVGFPGGWGVPDNGGYWGAACLLSGAGALTMTRRILLASHMELRKVSAGWERKLP</sequence>
<feature type="transmembrane region" description="Helical" evidence="2">
    <location>
        <begin position="170"/>
        <end position="190"/>
    </location>
</feature>